<reference evidence="2 3" key="1">
    <citation type="submission" date="2018-08" db="EMBL/GenBank/DDBJ databases">
        <title>Draft genome sequence of Rhodobacter sphaeroides FY.</title>
        <authorList>
            <person name="Rayyan A."/>
            <person name="Meyer T.E."/>
            <person name="Kyndt J.A."/>
        </authorList>
    </citation>
    <scope>NUCLEOTIDE SEQUENCE [LARGE SCALE GENOMIC DNA]</scope>
    <source>
        <strain evidence="2 3">FY</strain>
    </source>
</reference>
<gene>
    <name evidence="2" type="ORF">D1114_22860</name>
</gene>
<feature type="compositionally biased region" description="Low complexity" evidence="1">
    <location>
        <begin position="104"/>
        <end position="114"/>
    </location>
</feature>
<sequence length="127" mass="13216">MSTVRGIPFEAAGTVRTLAFTTAAMVRYQRAAGETLIAGVLAVERDGFDAERVGRLVNAGLGGKLTEEEVFALIDAVGYTEAIRLIGRAFKEAFPVPEPKAAPDEASAPEAEPAGNGAGRSETIPTP</sequence>
<dbReference type="Proteomes" id="UP000266305">
    <property type="component" value="Unassembled WGS sequence"/>
</dbReference>
<proteinExistence type="predicted"/>
<feature type="region of interest" description="Disordered" evidence="1">
    <location>
        <begin position="97"/>
        <end position="127"/>
    </location>
</feature>
<evidence type="ECO:0008006" key="4">
    <source>
        <dbReference type="Google" id="ProtNLM"/>
    </source>
</evidence>
<dbReference type="RefSeq" id="WP_119001581.1">
    <property type="nucleotide sequence ID" value="NZ_QWGP01000053.1"/>
</dbReference>
<comment type="caution">
    <text evidence="2">The sequence shown here is derived from an EMBL/GenBank/DDBJ whole genome shotgun (WGS) entry which is preliminary data.</text>
</comment>
<evidence type="ECO:0000313" key="2">
    <source>
        <dbReference type="EMBL" id="RHZ90512.1"/>
    </source>
</evidence>
<evidence type="ECO:0000256" key="1">
    <source>
        <dbReference type="SAM" id="MobiDB-lite"/>
    </source>
</evidence>
<organism evidence="2 3">
    <name type="scientific">Cereibacter sphaeroides</name>
    <name type="common">Rhodobacter sphaeroides</name>
    <dbReference type="NCBI Taxonomy" id="1063"/>
    <lineage>
        <taxon>Bacteria</taxon>
        <taxon>Pseudomonadati</taxon>
        <taxon>Pseudomonadota</taxon>
        <taxon>Alphaproteobacteria</taxon>
        <taxon>Rhodobacterales</taxon>
        <taxon>Paracoccaceae</taxon>
        <taxon>Cereibacter</taxon>
    </lineage>
</organism>
<protein>
    <recommendedName>
        <fullName evidence="4">Gene transfer agent family protein</fullName>
    </recommendedName>
</protein>
<name>A0AAX1UEJ1_CERSP</name>
<accession>A0AAX1UEJ1</accession>
<evidence type="ECO:0000313" key="3">
    <source>
        <dbReference type="Proteomes" id="UP000266305"/>
    </source>
</evidence>
<dbReference type="EMBL" id="QWGP01000053">
    <property type="protein sequence ID" value="RHZ90512.1"/>
    <property type="molecule type" value="Genomic_DNA"/>
</dbReference>
<dbReference type="AlphaFoldDB" id="A0AAX1UEJ1"/>